<dbReference type="Proteomes" id="UP000034324">
    <property type="component" value="Unassembled WGS sequence"/>
</dbReference>
<protein>
    <submittedName>
        <fullName evidence="1">Uncharacterized protein</fullName>
    </submittedName>
</protein>
<gene>
    <name evidence="1" type="ORF">US99_C0078G0010</name>
</gene>
<proteinExistence type="predicted"/>
<reference evidence="1 2" key="1">
    <citation type="journal article" date="2015" name="Nature">
        <title>rRNA introns, odd ribosomes, and small enigmatic genomes across a large radiation of phyla.</title>
        <authorList>
            <person name="Brown C.T."/>
            <person name="Hug L.A."/>
            <person name="Thomas B.C."/>
            <person name="Sharon I."/>
            <person name="Castelle C.J."/>
            <person name="Singh A."/>
            <person name="Wilkins M.J."/>
            <person name="Williams K.H."/>
            <person name="Banfield J.F."/>
        </authorList>
    </citation>
    <scope>NUCLEOTIDE SEQUENCE [LARGE SCALE GENOMIC DNA]</scope>
</reference>
<feature type="non-terminal residue" evidence="1">
    <location>
        <position position="1"/>
    </location>
</feature>
<dbReference type="EMBL" id="LBVC01000078">
    <property type="protein sequence ID" value="KKQ76282.1"/>
    <property type="molecule type" value="Genomic_DNA"/>
</dbReference>
<name>A0A0G0KBR6_9BACT</name>
<evidence type="ECO:0000313" key="1">
    <source>
        <dbReference type="EMBL" id="KKQ76282.1"/>
    </source>
</evidence>
<sequence>LFYLNYDPSKYQNDPNLVRFETNNWVRVLNFDKFYFPDLGDKGTQQKDILERYKDKKILLIGKPGDFPYGGRSLLKINFLDGSPAFEIVDNK</sequence>
<comment type="caution">
    <text evidence="1">The sequence shown here is derived from an EMBL/GenBank/DDBJ whole genome shotgun (WGS) entry which is preliminary data.</text>
</comment>
<organism evidence="1 2">
    <name type="scientific">Candidatus Daviesbacteria bacterium GW2011_GWF2_38_6</name>
    <dbReference type="NCBI Taxonomy" id="1618432"/>
    <lineage>
        <taxon>Bacteria</taxon>
        <taxon>Candidatus Daviesiibacteriota</taxon>
    </lineage>
</organism>
<accession>A0A0G0KBR6</accession>
<dbReference type="AlphaFoldDB" id="A0A0G0KBR6"/>
<evidence type="ECO:0000313" key="2">
    <source>
        <dbReference type="Proteomes" id="UP000034324"/>
    </source>
</evidence>